<dbReference type="InterPro" id="IPR002104">
    <property type="entry name" value="Integrase_catalytic"/>
</dbReference>
<dbReference type="InterPro" id="IPR013762">
    <property type="entry name" value="Integrase-like_cat_sf"/>
</dbReference>
<evidence type="ECO:0000313" key="7">
    <source>
        <dbReference type="EMBL" id="MBC5657931.1"/>
    </source>
</evidence>
<keyword evidence="3" id="KW-0229">DNA integration</keyword>
<dbReference type="GO" id="GO:0015074">
    <property type="term" value="P:DNA integration"/>
    <property type="evidence" value="ECO:0007669"/>
    <property type="project" value="UniProtKB-KW"/>
</dbReference>
<keyword evidence="4" id="KW-0238">DNA-binding</keyword>
<evidence type="ECO:0000256" key="4">
    <source>
        <dbReference type="ARBA" id="ARBA00023125"/>
    </source>
</evidence>
<dbReference type="Gene3D" id="1.10.443.10">
    <property type="entry name" value="Intergrase catalytic core"/>
    <property type="match status" value="1"/>
</dbReference>
<keyword evidence="5" id="KW-0233">DNA recombination</keyword>
<name>A0AAW3X5H4_9CLOT</name>
<sequence>MPSTTSTRKRKGAGNIQKKANGSYLGRIRITGYDTYYYTGTSEKDVQKNLNEFYEKTQRHEIIARKETVNTYIERWLENVKRHTMKPASYDRLERTYNRQIKHSPVGRSQLGSLTSMEIQALINSYTSSLAYSTLKKVYDLLNNCFRYAVAVRDIGYNPVDGVQLPKQENMAIQPKEIEILSSEDLAKLEKAQYCLYSSGEPRYWYASAYVLIANTGLRSGEALGLTWDKINFKTKTLTVSQNASRIKNRDGINAHGSKQIIVSTKTRSGTRQVPLNDKALAALSHLKELHDRKRIQSNFVICTSTGKMVVQSSFYHIFQNMQRSLGITPVTIHALRHTFASQLIEAGVDIKVVSQLLGHSSVKITYDTYVHTSLERAFSAVQTLV</sequence>
<reference evidence="7 8" key="1">
    <citation type="submission" date="2020-08" db="EMBL/GenBank/DDBJ databases">
        <title>Genome public.</title>
        <authorList>
            <person name="Liu C."/>
            <person name="Sun Q."/>
        </authorList>
    </citation>
    <scope>NUCLEOTIDE SEQUENCE [LARGE SCALE GENOMIC DNA]</scope>
    <source>
        <strain evidence="7 8">BX14</strain>
    </source>
</reference>
<dbReference type="InterPro" id="IPR050090">
    <property type="entry name" value="Tyrosine_recombinase_XerCD"/>
</dbReference>
<dbReference type="InterPro" id="IPR004107">
    <property type="entry name" value="Integrase_SAM-like_N"/>
</dbReference>
<dbReference type="Gene3D" id="1.10.150.130">
    <property type="match status" value="1"/>
</dbReference>
<evidence type="ECO:0000256" key="5">
    <source>
        <dbReference type="ARBA" id="ARBA00023172"/>
    </source>
</evidence>
<comment type="caution">
    <text evidence="7">The sequence shown here is derived from an EMBL/GenBank/DDBJ whole genome shotgun (WGS) entry which is preliminary data.</text>
</comment>
<dbReference type="RefSeq" id="WP_022358919.1">
    <property type="nucleotide sequence ID" value="NZ_JACOOW010000015.1"/>
</dbReference>
<proteinExistence type="inferred from homology"/>
<organism evidence="7 8">
    <name type="scientific">Clostridium segne</name>
    <dbReference type="NCBI Taxonomy" id="2763038"/>
    <lineage>
        <taxon>Bacteria</taxon>
        <taxon>Bacillati</taxon>
        <taxon>Bacillota</taxon>
        <taxon>Clostridia</taxon>
        <taxon>Eubacteriales</taxon>
        <taxon>Clostridiaceae</taxon>
        <taxon>Clostridium</taxon>
    </lineage>
</organism>
<dbReference type="Pfam" id="PF14659">
    <property type="entry name" value="Phage_int_SAM_3"/>
    <property type="match status" value="1"/>
</dbReference>
<dbReference type="InterPro" id="IPR010998">
    <property type="entry name" value="Integrase_recombinase_N"/>
</dbReference>
<evidence type="ECO:0000259" key="6">
    <source>
        <dbReference type="PROSITE" id="PS51898"/>
    </source>
</evidence>
<feature type="domain" description="Tyr recombinase" evidence="6">
    <location>
        <begin position="176"/>
        <end position="383"/>
    </location>
</feature>
<evidence type="ECO:0000256" key="1">
    <source>
        <dbReference type="ARBA" id="ARBA00003283"/>
    </source>
</evidence>
<dbReference type="PANTHER" id="PTHR30349:SF64">
    <property type="entry name" value="PROPHAGE INTEGRASE INTD-RELATED"/>
    <property type="match status" value="1"/>
</dbReference>
<dbReference type="PANTHER" id="PTHR30349">
    <property type="entry name" value="PHAGE INTEGRASE-RELATED"/>
    <property type="match status" value="1"/>
</dbReference>
<dbReference type="GO" id="GO:0006310">
    <property type="term" value="P:DNA recombination"/>
    <property type="evidence" value="ECO:0007669"/>
    <property type="project" value="UniProtKB-KW"/>
</dbReference>
<accession>A0AAW3X5H4</accession>
<evidence type="ECO:0000313" key="8">
    <source>
        <dbReference type="Proteomes" id="UP000653904"/>
    </source>
</evidence>
<dbReference type="GO" id="GO:0003677">
    <property type="term" value="F:DNA binding"/>
    <property type="evidence" value="ECO:0007669"/>
    <property type="project" value="UniProtKB-KW"/>
</dbReference>
<evidence type="ECO:0000256" key="2">
    <source>
        <dbReference type="ARBA" id="ARBA00008857"/>
    </source>
</evidence>
<dbReference type="CDD" id="cd01189">
    <property type="entry name" value="INT_ICEBs1_C_like"/>
    <property type="match status" value="1"/>
</dbReference>
<evidence type="ECO:0000256" key="3">
    <source>
        <dbReference type="ARBA" id="ARBA00022908"/>
    </source>
</evidence>
<dbReference type="InterPro" id="IPR011010">
    <property type="entry name" value="DNA_brk_join_enz"/>
</dbReference>
<gene>
    <name evidence="7" type="ORF">H8S19_12860</name>
</gene>
<dbReference type="EMBL" id="JACOOW010000015">
    <property type="protein sequence ID" value="MBC5657931.1"/>
    <property type="molecule type" value="Genomic_DNA"/>
</dbReference>
<comment type="function">
    <text evidence="1">Site-specific tyrosine recombinase, which acts by catalyzing the cutting and rejoining of the recombining DNA molecules.</text>
</comment>
<dbReference type="SUPFAM" id="SSF56349">
    <property type="entry name" value="DNA breaking-rejoining enzymes"/>
    <property type="match status" value="1"/>
</dbReference>
<dbReference type="Proteomes" id="UP000653904">
    <property type="component" value="Unassembled WGS sequence"/>
</dbReference>
<keyword evidence="8" id="KW-1185">Reference proteome</keyword>
<dbReference type="AlphaFoldDB" id="A0AAW3X5H4"/>
<protein>
    <submittedName>
        <fullName evidence="7">Tyrosine-type recombinase/integrase</fullName>
    </submittedName>
</protein>
<dbReference type="Pfam" id="PF00589">
    <property type="entry name" value="Phage_integrase"/>
    <property type="match status" value="1"/>
</dbReference>
<comment type="similarity">
    <text evidence="2">Belongs to the 'phage' integrase family.</text>
</comment>
<dbReference type="PROSITE" id="PS51898">
    <property type="entry name" value="TYR_RECOMBINASE"/>
    <property type="match status" value="1"/>
</dbReference>